<dbReference type="AlphaFoldDB" id="V9I9W1"/>
<sequence length="248" mass="27630">MNIDEAEKVLDKIHAQLTETEDYLATDGATALTKAKLRAEQVGQGNKQMTSIAQEARVLADLNVNEAKKIHALAERARNTTIEAYTLAKKAIGKYTNITDDIRGLENKLELLEHRMNEVKNLTNIAAIKSSTVSQEAIDLLILDLALPPVDIKQLRNQIEDVNNEGLRLKEQAQLLLDQNENLINEMAQKVIKSEELIERAQDQQAATAELLAELDGANEKADDAVKRGDQTLKEAQETLKEIRRISC</sequence>
<accession>V9I9W1</accession>
<reference evidence="2" key="1">
    <citation type="submission" date="2011-11" db="EMBL/GenBank/DDBJ databases">
        <title>Decoding the brain transcriptome of the Eastern honeybee (Apis cerana) based on pyrosequencing.</title>
        <authorList>
            <person name="Sun L."/>
            <person name="Zheng H."/>
            <person name="Wang Y."/>
            <person name="Xie X."/>
            <person name="Zhu Y."/>
            <person name="Gu W."/>
            <person name="Wang S."/>
        </authorList>
    </citation>
    <scope>NUCLEOTIDE SEQUENCE</scope>
    <source>
        <tissue evidence="2">Brain</tissue>
    </source>
</reference>
<organism evidence="2">
    <name type="scientific">Apis cerana</name>
    <name type="common">Indian honeybee</name>
    <dbReference type="NCBI Taxonomy" id="7461"/>
    <lineage>
        <taxon>Eukaryota</taxon>
        <taxon>Metazoa</taxon>
        <taxon>Ecdysozoa</taxon>
        <taxon>Arthropoda</taxon>
        <taxon>Hexapoda</taxon>
        <taxon>Insecta</taxon>
        <taxon>Pterygota</taxon>
        <taxon>Neoptera</taxon>
        <taxon>Endopterygota</taxon>
        <taxon>Hymenoptera</taxon>
        <taxon>Apocrita</taxon>
        <taxon>Aculeata</taxon>
        <taxon>Apoidea</taxon>
        <taxon>Anthophila</taxon>
        <taxon>Apidae</taxon>
        <taxon>Apis</taxon>
    </lineage>
</organism>
<evidence type="ECO:0000313" key="2">
    <source>
        <dbReference type="EMBL" id="AEY57079.1"/>
    </source>
</evidence>
<keyword evidence="1" id="KW-0175">Coiled coil</keyword>
<dbReference type="EMBL" id="JR036330">
    <property type="protein sequence ID" value="AEY57079.1"/>
    <property type="molecule type" value="mRNA"/>
</dbReference>
<evidence type="ECO:0000256" key="1">
    <source>
        <dbReference type="SAM" id="Coils"/>
    </source>
</evidence>
<protein>
    <submittedName>
        <fullName evidence="2">Laminin subunit gamma-1</fullName>
    </submittedName>
</protein>
<proteinExistence type="evidence at transcript level"/>
<feature type="coiled-coil region" evidence="1">
    <location>
        <begin position="152"/>
        <end position="246"/>
    </location>
</feature>
<feature type="coiled-coil region" evidence="1">
    <location>
        <begin position="95"/>
        <end position="122"/>
    </location>
</feature>
<gene>
    <name evidence="2" type="ORF">ACCB00124.6</name>
</gene>
<name>V9I9W1_APICE</name>